<protein>
    <submittedName>
        <fullName evidence="3">Uncharacterized protein</fullName>
    </submittedName>
</protein>
<feature type="transmembrane region" description="Helical" evidence="2">
    <location>
        <begin position="9"/>
        <end position="27"/>
    </location>
</feature>
<dbReference type="PROSITE" id="PS50005">
    <property type="entry name" value="TPR"/>
    <property type="match status" value="2"/>
</dbReference>
<keyword evidence="2" id="KW-1133">Transmembrane helix</keyword>
<evidence type="ECO:0000313" key="4">
    <source>
        <dbReference type="Proteomes" id="UP000231926"/>
    </source>
</evidence>
<gene>
    <name evidence="3" type="ORF">CH362_11195</name>
</gene>
<dbReference type="InterPro" id="IPR019734">
    <property type="entry name" value="TPR_rpt"/>
</dbReference>
<keyword evidence="2" id="KW-0472">Membrane</keyword>
<proteinExistence type="predicted"/>
<dbReference type="OrthoDB" id="330021at2"/>
<keyword evidence="4" id="KW-1185">Reference proteome</keyword>
<dbReference type="InterPro" id="IPR011990">
    <property type="entry name" value="TPR-like_helical_dom_sf"/>
</dbReference>
<keyword evidence="1" id="KW-0802">TPR repeat</keyword>
<comment type="caution">
    <text evidence="3">The sequence shown here is derived from an EMBL/GenBank/DDBJ whole genome shotgun (WGS) entry which is preliminary data.</text>
</comment>
<name>A0A2M9YBS3_9LEPT</name>
<dbReference type="EMBL" id="NPDR01000004">
    <property type="protein sequence ID" value="PJZ49000.1"/>
    <property type="molecule type" value="Genomic_DNA"/>
</dbReference>
<reference evidence="3 4" key="1">
    <citation type="submission" date="2017-07" db="EMBL/GenBank/DDBJ databases">
        <title>Leptospira spp. isolated from tropical soils.</title>
        <authorList>
            <person name="Thibeaux R."/>
            <person name="Iraola G."/>
            <person name="Ferres I."/>
            <person name="Bierque E."/>
            <person name="Girault D."/>
            <person name="Soupe-Gilbert M.-E."/>
            <person name="Picardeau M."/>
            <person name="Goarant C."/>
        </authorList>
    </citation>
    <scope>NUCLEOTIDE SEQUENCE [LARGE SCALE GENOMIC DNA]</scope>
    <source>
        <strain evidence="3 4">FH4-C-A2</strain>
    </source>
</reference>
<dbReference type="RefSeq" id="WP_100710439.1">
    <property type="nucleotide sequence ID" value="NZ_NPDR01000004.1"/>
</dbReference>
<dbReference type="SMART" id="SM00028">
    <property type="entry name" value="TPR"/>
    <property type="match status" value="2"/>
</dbReference>
<sequence>MKAIFLNSAFLKISTFFILLISPLFLLSEEGLIENRWIQEGNILLESKQFEEALVLANSVLESDPSNSKAEFILTQAWIGIGREEKKKGNFKKAKEYLEKAYEKWPLNEYIRKELAELNETPRQQKRFLTPFKNNSISQNTSYKSTGDLILSINLLRLEIERLKGELETERIEHGNENTNKANMYWVYFLLGIQIIVLFAIFRKI</sequence>
<evidence type="ECO:0000313" key="3">
    <source>
        <dbReference type="EMBL" id="PJZ49000.1"/>
    </source>
</evidence>
<feature type="repeat" description="TPR" evidence="1">
    <location>
        <begin position="34"/>
        <end position="67"/>
    </location>
</feature>
<feature type="transmembrane region" description="Helical" evidence="2">
    <location>
        <begin position="185"/>
        <end position="202"/>
    </location>
</feature>
<accession>A0A2M9YBS3</accession>
<evidence type="ECO:0000256" key="2">
    <source>
        <dbReference type="SAM" id="Phobius"/>
    </source>
</evidence>
<feature type="repeat" description="TPR" evidence="1">
    <location>
        <begin position="75"/>
        <end position="108"/>
    </location>
</feature>
<keyword evidence="2" id="KW-0812">Transmembrane</keyword>
<dbReference type="SUPFAM" id="SSF48452">
    <property type="entry name" value="TPR-like"/>
    <property type="match status" value="1"/>
</dbReference>
<evidence type="ECO:0000256" key="1">
    <source>
        <dbReference type="PROSITE-ProRule" id="PRU00339"/>
    </source>
</evidence>
<dbReference type="Proteomes" id="UP000231926">
    <property type="component" value="Unassembled WGS sequence"/>
</dbReference>
<dbReference type="Pfam" id="PF13428">
    <property type="entry name" value="TPR_14"/>
    <property type="match status" value="1"/>
</dbReference>
<organism evidence="3 4">
    <name type="scientific">Leptospira saintgironsiae</name>
    <dbReference type="NCBI Taxonomy" id="2023183"/>
    <lineage>
        <taxon>Bacteria</taxon>
        <taxon>Pseudomonadati</taxon>
        <taxon>Spirochaetota</taxon>
        <taxon>Spirochaetia</taxon>
        <taxon>Leptospirales</taxon>
        <taxon>Leptospiraceae</taxon>
        <taxon>Leptospira</taxon>
    </lineage>
</organism>
<dbReference type="AlphaFoldDB" id="A0A2M9YBS3"/>
<dbReference type="Gene3D" id="1.25.40.10">
    <property type="entry name" value="Tetratricopeptide repeat domain"/>
    <property type="match status" value="1"/>
</dbReference>